<dbReference type="PROSITE" id="PS00211">
    <property type="entry name" value="ABC_TRANSPORTER_1"/>
    <property type="match status" value="1"/>
</dbReference>
<evidence type="ECO:0000256" key="4">
    <source>
        <dbReference type="ARBA" id="ARBA00022967"/>
    </source>
</evidence>
<accession>A0ABT4CMJ2</accession>
<keyword evidence="4" id="KW-1278">Translocase</keyword>
<dbReference type="PANTHER" id="PTHR42794">
    <property type="entry name" value="HEMIN IMPORT ATP-BINDING PROTEIN HMUV"/>
    <property type="match status" value="1"/>
</dbReference>
<dbReference type="SUPFAM" id="SSF52540">
    <property type="entry name" value="P-loop containing nucleoside triphosphate hydrolases"/>
    <property type="match status" value="1"/>
</dbReference>
<sequence>MKKKYSVPIIIKDLKWNYGDRNVLKNINLEFERNKFYTIIGPNGSGKTTLLKNISKILFPKKECVYINEIDLITMKNKTLAQNISYVPQNTMIDFEFSVMDVVLMGRNPYMGRFQSEREEDIEIAKKAMQMTNTWKLREKNINELSGGERQRVIVARALTQDTDIIILDEPISNLDIHHQIELLDTVKFLKKDITVIAVLHDLNLAAKYSDYLILTNNGEIVQKGSPREVLTKENIEKVYSIKVNMIEDPVTGSPHIIPMSTYFNR</sequence>
<proteinExistence type="predicted"/>
<dbReference type="InterPro" id="IPR003439">
    <property type="entry name" value="ABC_transporter-like_ATP-bd"/>
</dbReference>
<evidence type="ECO:0000256" key="2">
    <source>
        <dbReference type="ARBA" id="ARBA00022741"/>
    </source>
</evidence>
<keyword evidence="2" id="KW-0547">Nucleotide-binding</keyword>
<dbReference type="InterPro" id="IPR003593">
    <property type="entry name" value="AAA+_ATPase"/>
</dbReference>
<dbReference type="InterPro" id="IPR027417">
    <property type="entry name" value="P-loop_NTPase"/>
</dbReference>
<dbReference type="GO" id="GO:0005524">
    <property type="term" value="F:ATP binding"/>
    <property type="evidence" value="ECO:0007669"/>
    <property type="project" value="UniProtKB-KW"/>
</dbReference>
<keyword evidence="3 6" id="KW-0067">ATP-binding</keyword>
<dbReference type="PANTHER" id="PTHR42794:SF1">
    <property type="entry name" value="HEMIN IMPORT ATP-BINDING PROTEIN HMUV"/>
    <property type="match status" value="1"/>
</dbReference>
<reference evidence="6" key="1">
    <citation type="submission" date="2022-12" db="EMBL/GenBank/DDBJ databases">
        <authorList>
            <person name="Wang J."/>
        </authorList>
    </citation>
    <scope>NUCLEOTIDE SEQUENCE</scope>
    <source>
        <strain evidence="6">HY-42-06</strain>
    </source>
</reference>
<keyword evidence="7" id="KW-1185">Reference proteome</keyword>
<dbReference type="RefSeq" id="WP_268048017.1">
    <property type="nucleotide sequence ID" value="NZ_JAPQES010000001.1"/>
</dbReference>
<dbReference type="Gene3D" id="3.40.50.300">
    <property type="entry name" value="P-loop containing nucleotide triphosphate hydrolases"/>
    <property type="match status" value="1"/>
</dbReference>
<evidence type="ECO:0000256" key="1">
    <source>
        <dbReference type="ARBA" id="ARBA00022448"/>
    </source>
</evidence>
<dbReference type="PROSITE" id="PS50893">
    <property type="entry name" value="ABC_TRANSPORTER_2"/>
    <property type="match status" value="1"/>
</dbReference>
<evidence type="ECO:0000259" key="5">
    <source>
        <dbReference type="PROSITE" id="PS50893"/>
    </source>
</evidence>
<dbReference type="SMART" id="SM00382">
    <property type="entry name" value="AAA"/>
    <property type="match status" value="1"/>
</dbReference>
<dbReference type="InterPro" id="IPR017871">
    <property type="entry name" value="ABC_transporter-like_CS"/>
</dbReference>
<dbReference type="EMBL" id="JAPQES010000001">
    <property type="protein sequence ID" value="MCY6369643.1"/>
    <property type="molecule type" value="Genomic_DNA"/>
</dbReference>
<keyword evidence="1" id="KW-0813">Transport</keyword>
<comment type="caution">
    <text evidence="6">The sequence shown here is derived from an EMBL/GenBank/DDBJ whole genome shotgun (WGS) entry which is preliminary data.</text>
</comment>
<feature type="domain" description="ABC transporter" evidence="5">
    <location>
        <begin position="9"/>
        <end position="243"/>
    </location>
</feature>
<evidence type="ECO:0000313" key="7">
    <source>
        <dbReference type="Proteomes" id="UP001079657"/>
    </source>
</evidence>
<organism evidence="6 7">
    <name type="scientific">Clostridium ganghwense</name>
    <dbReference type="NCBI Taxonomy" id="312089"/>
    <lineage>
        <taxon>Bacteria</taxon>
        <taxon>Bacillati</taxon>
        <taxon>Bacillota</taxon>
        <taxon>Clostridia</taxon>
        <taxon>Eubacteriales</taxon>
        <taxon>Clostridiaceae</taxon>
        <taxon>Clostridium</taxon>
    </lineage>
</organism>
<dbReference type="CDD" id="cd03214">
    <property type="entry name" value="ABC_Iron-Siderophores_B12_Hemin"/>
    <property type="match status" value="1"/>
</dbReference>
<evidence type="ECO:0000313" key="6">
    <source>
        <dbReference type="EMBL" id="MCY6369643.1"/>
    </source>
</evidence>
<dbReference type="Proteomes" id="UP001079657">
    <property type="component" value="Unassembled WGS sequence"/>
</dbReference>
<evidence type="ECO:0000256" key="3">
    <source>
        <dbReference type="ARBA" id="ARBA00022840"/>
    </source>
</evidence>
<name>A0ABT4CMJ2_9CLOT</name>
<gene>
    <name evidence="6" type="ORF">OXH55_03135</name>
</gene>
<protein>
    <submittedName>
        <fullName evidence="6">ABC transporter ATP-binding protein</fullName>
    </submittedName>
</protein>
<dbReference type="Pfam" id="PF00005">
    <property type="entry name" value="ABC_tran"/>
    <property type="match status" value="1"/>
</dbReference>